<dbReference type="Proteomes" id="UP000323917">
    <property type="component" value="Chromosome"/>
</dbReference>
<proteinExistence type="predicted"/>
<sequence>MGCWSLIGANLTYLARSKKCSFAAPPKSRCFIDRRYIAVGNRAPKIPPEMAPYALSAELENPSTGSGELVHYTDGI</sequence>
<dbReference type="AlphaFoldDB" id="A0A5B9QA45"/>
<evidence type="ECO:0000313" key="2">
    <source>
        <dbReference type="Proteomes" id="UP000323917"/>
    </source>
</evidence>
<gene>
    <name evidence="1" type="ORF">Pr1d_15970</name>
</gene>
<name>A0A5B9QA45_9BACT</name>
<reference evidence="1 2" key="1">
    <citation type="submission" date="2019-08" db="EMBL/GenBank/DDBJ databases">
        <title>Deep-cultivation of Planctomycetes and their phenomic and genomic characterization uncovers novel biology.</title>
        <authorList>
            <person name="Wiegand S."/>
            <person name="Jogler M."/>
            <person name="Boedeker C."/>
            <person name="Pinto D."/>
            <person name="Vollmers J."/>
            <person name="Rivas-Marin E."/>
            <person name="Kohn T."/>
            <person name="Peeters S.H."/>
            <person name="Heuer A."/>
            <person name="Rast P."/>
            <person name="Oberbeckmann S."/>
            <person name="Bunk B."/>
            <person name="Jeske O."/>
            <person name="Meyerdierks A."/>
            <person name="Storesund J.E."/>
            <person name="Kallscheuer N."/>
            <person name="Luecker S."/>
            <person name="Lage O.M."/>
            <person name="Pohl T."/>
            <person name="Merkel B.J."/>
            <person name="Hornburger P."/>
            <person name="Mueller R.-W."/>
            <person name="Bruemmer F."/>
            <person name="Labrenz M."/>
            <person name="Spormann A.M."/>
            <person name="Op den Camp H."/>
            <person name="Overmann J."/>
            <person name="Amann R."/>
            <person name="Jetten M.S.M."/>
            <person name="Mascher T."/>
            <person name="Medema M.H."/>
            <person name="Devos D.P."/>
            <person name="Kaster A.-K."/>
            <person name="Ovreas L."/>
            <person name="Rohde M."/>
            <person name="Galperin M.Y."/>
            <person name="Jogler C."/>
        </authorList>
    </citation>
    <scope>NUCLEOTIDE SEQUENCE [LARGE SCALE GENOMIC DNA]</scope>
    <source>
        <strain evidence="1 2">Pr1d</strain>
    </source>
</reference>
<dbReference type="EMBL" id="CP042913">
    <property type="protein sequence ID" value="QEG34322.1"/>
    <property type="molecule type" value="Genomic_DNA"/>
</dbReference>
<accession>A0A5B9QA45</accession>
<evidence type="ECO:0000313" key="1">
    <source>
        <dbReference type="EMBL" id="QEG34322.1"/>
    </source>
</evidence>
<dbReference type="KEGG" id="bgok:Pr1d_15970"/>
<organism evidence="1 2">
    <name type="scientific">Bythopirellula goksoeyrii</name>
    <dbReference type="NCBI Taxonomy" id="1400387"/>
    <lineage>
        <taxon>Bacteria</taxon>
        <taxon>Pseudomonadati</taxon>
        <taxon>Planctomycetota</taxon>
        <taxon>Planctomycetia</taxon>
        <taxon>Pirellulales</taxon>
        <taxon>Lacipirellulaceae</taxon>
        <taxon>Bythopirellula</taxon>
    </lineage>
</organism>
<protein>
    <submittedName>
        <fullName evidence="1">Uncharacterized protein</fullName>
    </submittedName>
</protein>
<keyword evidence="2" id="KW-1185">Reference proteome</keyword>